<dbReference type="Proteomes" id="UP000308092">
    <property type="component" value="Unassembled WGS sequence"/>
</dbReference>
<comment type="caution">
    <text evidence="1">The sequence shown here is derived from an EMBL/GenBank/DDBJ whole genome shotgun (WGS) entry which is preliminary data.</text>
</comment>
<sequence length="34" mass="3843">MTEFGYKIALELVIEAQLGSSVPPQYDVVQYVVR</sequence>
<dbReference type="VEuPathDB" id="FungiDB:EYZ11_005335"/>
<reference evidence="1 2" key="1">
    <citation type="submission" date="2019-03" db="EMBL/GenBank/DDBJ databases">
        <title>The genome sequence of a newly discovered highly antifungal drug resistant Aspergillus species, Aspergillus tanneri NIH 1004.</title>
        <authorList>
            <person name="Mounaud S."/>
            <person name="Singh I."/>
            <person name="Joardar V."/>
            <person name="Pakala S."/>
            <person name="Pakala S."/>
            <person name="Venepally P."/>
            <person name="Hoover J."/>
            <person name="Nierman W."/>
            <person name="Chung J."/>
            <person name="Losada L."/>
        </authorList>
    </citation>
    <scope>NUCLEOTIDE SEQUENCE [LARGE SCALE GENOMIC DNA]</scope>
    <source>
        <strain evidence="1 2">NIH1004</strain>
    </source>
</reference>
<proteinExistence type="predicted"/>
<organism evidence="1 2">
    <name type="scientific">Aspergillus tanneri</name>
    <dbReference type="NCBI Taxonomy" id="1220188"/>
    <lineage>
        <taxon>Eukaryota</taxon>
        <taxon>Fungi</taxon>
        <taxon>Dikarya</taxon>
        <taxon>Ascomycota</taxon>
        <taxon>Pezizomycotina</taxon>
        <taxon>Eurotiomycetes</taxon>
        <taxon>Eurotiomycetidae</taxon>
        <taxon>Eurotiales</taxon>
        <taxon>Aspergillaceae</taxon>
        <taxon>Aspergillus</taxon>
        <taxon>Aspergillus subgen. Circumdati</taxon>
    </lineage>
</organism>
<evidence type="ECO:0000313" key="1">
    <source>
        <dbReference type="EMBL" id="THC95176.1"/>
    </source>
</evidence>
<name>A0A4S3JI46_9EURO</name>
<evidence type="ECO:0000313" key="2">
    <source>
        <dbReference type="Proteomes" id="UP000308092"/>
    </source>
</evidence>
<gene>
    <name evidence="1" type="ORF">EYZ11_005335</name>
</gene>
<dbReference type="AlphaFoldDB" id="A0A4S3JI46"/>
<accession>A0A4S3JI46</accession>
<keyword evidence="2" id="KW-1185">Reference proteome</keyword>
<dbReference type="EMBL" id="SOSA01000169">
    <property type="protein sequence ID" value="THC95176.1"/>
    <property type="molecule type" value="Genomic_DNA"/>
</dbReference>
<protein>
    <submittedName>
        <fullName evidence="1">Uncharacterized protein</fullName>
    </submittedName>
</protein>